<dbReference type="SUPFAM" id="SSF81383">
    <property type="entry name" value="F-box domain"/>
    <property type="match status" value="1"/>
</dbReference>
<dbReference type="AlphaFoldDB" id="A0A9P7W5P3"/>
<dbReference type="InterPro" id="IPR001810">
    <property type="entry name" value="F-box_dom"/>
</dbReference>
<dbReference type="InterPro" id="IPR036047">
    <property type="entry name" value="F-box-like_dom_sf"/>
</dbReference>
<protein>
    <recommendedName>
        <fullName evidence="1">F-box domain-containing protein</fullName>
    </recommendedName>
</protein>
<reference evidence="2" key="1">
    <citation type="submission" date="2020-11" db="EMBL/GenBank/DDBJ databases">
        <title>Adaptations for nitrogen fixation in a non-lichenized fungal sporocarp promotes dispersal by wood-feeding termites.</title>
        <authorList>
            <consortium name="DOE Joint Genome Institute"/>
            <person name="Koch R.A."/>
            <person name="Yoon G."/>
            <person name="Arayal U."/>
            <person name="Lail K."/>
            <person name="Amirebrahimi M."/>
            <person name="Labutti K."/>
            <person name="Lipzen A."/>
            <person name="Riley R."/>
            <person name="Barry K."/>
            <person name="Henrissat B."/>
            <person name="Grigoriev I.V."/>
            <person name="Herr J.R."/>
            <person name="Aime M.C."/>
        </authorList>
    </citation>
    <scope>NUCLEOTIDE SEQUENCE</scope>
    <source>
        <strain evidence="2">MCA 3950</strain>
    </source>
</reference>
<accession>A0A9P7W5P3</accession>
<dbReference type="Pfam" id="PF00646">
    <property type="entry name" value="F-box"/>
    <property type="match status" value="1"/>
</dbReference>
<name>A0A9P7W5P3_9AGAR</name>
<dbReference type="SUPFAM" id="SSF52047">
    <property type="entry name" value="RNI-like"/>
    <property type="match status" value="1"/>
</dbReference>
<evidence type="ECO:0000313" key="3">
    <source>
        <dbReference type="Proteomes" id="UP000812287"/>
    </source>
</evidence>
<dbReference type="RefSeq" id="XP_043046435.1">
    <property type="nucleotide sequence ID" value="XM_043190763.1"/>
</dbReference>
<evidence type="ECO:0000259" key="1">
    <source>
        <dbReference type="Pfam" id="PF00646"/>
    </source>
</evidence>
<dbReference type="Proteomes" id="UP000812287">
    <property type="component" value="Unassembled WGS sequence"/>
</dbReference>
<evidence type="ECO:0000313" key="2">
    <source>
        <dbReference type="EMBL" id="KAG7452935.1"/>
    </source>
</evidence>
<dbReference type="EMBL" id="MU250523">
    <property type="protein sequence ID" value="KAG7452935.1"/>
    <property type="molecule type" value="Genomic_DNA"/>
</dbReference>
<feature type="domain" description="F-box" evidence="1">
    <location>
        <begin position="34"/>
        <end position="62"/>
    </location>
</feature>
<organism evidence="2 3">
    <name type="scientific">Guyanagaster necrorhizus</name>
    <dbReference type="NCBI Taxonomy" id="856835"/>
    <lineage>
        <taxon>Eukaryota</taxon>
        <taxon>Fungi</taxon>
        <taxon>Dikarya</taxon>
        <taxon>Basidiomycota</taxon>
        <taxon>Agaricomycotina</taxon>
        <taxon>Agaricomycetes</taxon>
        <taxon>Agaricomycetidae</taxon>
        <taxon>Agaricales</taxon>
        <taxon>Marasmiineae</taxon>
        <taxon>Physalacriaceae</taxon>
        <taxon>Guyanagaster</taxon>
    </lineage>
</organism>
<keyword evidence="3" id="KW-1185">Reference proteome</keyword>
<sequence length="546" mass="62391">MANVRSVPCWQGHLFRHHGIIRFFNSNSVPKTSGFPPEITAQILGHLTTEDLKICRLTCKNLDVLAFPFVYSTVHVHLNSIDRYQRNLSVLKVIIAPETDGRHLSIGKHVKQLWIHSHPDNAGRPKHQAFWNGIIKSQRRLEERIYASLPFMVALKKITWDVTHPIPRRFIGTVMRLAPHKPMPVDLKCHWKCLSLFTDMTHIHSILLDCYTSAGLDLLPDVIARNPKLKILRIHMYSPQTSAQANMQGTLSLSILFAKIPPGTVTHFEQLSVGGLRLGPKLPLARLRHLKALNLNFSDEKIPRDLWDFLRGEGIRLTELCVCSTSCALLDYLGSYEGLERLKIHTNDKDAHAEQFYHDVLPKHARTIEELWVHPKRCAGPVWGLDKYVLDQLCRCRNLTELHIPVGLQGVSAADDDDVVTRMLNILSSLQWPDLYILRFFSTMDIPAGASFTQVCNRIATVRFTASVKSTEIPGPARLSRLLVCVDSHAYKLVCTVDEHSRYVWRFRMVQYLDKSDTLGKVLQGRPARDLPFFYATRLYREDDDE</sequence>
<dbReference type="GeneID" id="66113060"/>
<dbReference type="OrthoDB" id="3541472at2759"/>
<comment type="caution">
    <text evidence="2">The sequence shown here is derived from an EMBL/GenBank/DDBJ whole genome shotgun (WGS) entry which is preliminary data.</text>
</comment>
<proteinExistence type="predicted"/>
<gene>
    <name evidence="2" type="ORF">BT62DRAFT_998953</name>
</gene>